<protein>
    <recommendedName>
        <fullName evidence="10">Mannosyltransferase</fullName>
        <ecNumber evidence="10">2.4.1.-</ecNumber>
    </recommendedName>
</protein>
<evidence type="ECO:0000256" key="3">
    <source>
        <dbReference type="ARBA" id="ARBA00007063"/>
    </source>
</evidence>
<keyword evidence="8 10" id="KW-1133">Transmembrane helix</keyword>
<reference evidence="12" key="1">
    <citation type="submission" date="2022-10" db="EMBL/GenBank/DDBJ databases">
        <title>Culturing micro-colonial fungi from biological soil crusts in the Mojave desert and describing Neophaeococcomyces mojavensis, and introducing the new genera and species Taxawa tesnikishii.</title>
        <authorList>
            <person name="Kurbessoian T."/>
            <person name="Stajich J.E."/>
        </authorList>
    </citation>
    <scope>NUCLEOTIDE SEQUENCE</scope>
    <source>
        <strain evidence="12">TK_1</strain>
    </source>
</reference>
<dbReference type="Pfam" id="PF03901">
    <property type="entry name" value="Glyco_transf_22"/>
    <property type="match status" value="1"/>
</dbReference>
<evidence type="ECO:0000313" key="12">
    <source>
        <dbReference type="EMBL" id="KAJ9667761.1"/>
    </source>
</evidence>
<dbReference type="InterPro" id="IPR005599">
    <property type="entry name" value="GPI_mannosylTrfase"/>
</dbReference>
<evidence type="ECO:0000256" key="6">
    <source>
        <dbReference type="ARBA" id="ARBA00022692"/>
    </source>
</evidence>
<dbReference type="PANTHER" id="PTHR22760:SF2">
    <property type="entry name" value="ALPHA-1,2-MANNOSYLTRANSFERASE ALG9"/>
    <property type="match status" value="1"/>
</dbReference>
<feature type="transmembrane region" description="Helical" evidence="10">
    <location>
        <begin position="366"/>
        <end position="385"/>
    </location>
</feature>
<evidence type="ECO:0000256" key="9">
    <source>
        <dbReference type="ARBA" id="ARBA00023136"/>
    </source>
</evidence>
<feature type="transmembrane region" description="Helical" evidence="10">
    <location>
        <begin position="334"/>
        <end position="354"/>
    </location>
</feature>
<feature type="region of interest" description="Disordered" evidence="11">
    <location>
        <begin position="1"/>
        <end position="32"/>
    </location>
</feature>
<comment type="pathway">
    <text evidence="2">Protein modification; protein glycosylation.</text>
</comment>
<keyword evidence="7 10" id="KW-0256">Endoplasmic reticulum</keyword>
<proteinExistence type="inferred from homology"/>
<keyword evidence="13" id="KW-1185">Reference proteome</keyword>
<evidence type="ECO:0000256" key="2">
    <source>
        <dbReference type="ARBA" id="ARBA00004922"/>
    </source>
</evidence>
<name>A0ABQ9P360_9PEZI</name>
<dbReference type="EMBL" id="JAPDRL010000010">
    <property type="protein sequence ID" value="KAJ9667761.1"/>
    <property type="molecule type" value="Genomic_DNA"/>
</dbReference>
<evidence type="ECO:0000256" key="7">
    <source>
        <dbReference type="ARBA" id="ARBA00022824"/>
    </source>
</evidence>
<feature type="transmembrane region" description="Helical" evidence="10">
    <location>
        <begin position="200"/>
        <end position="223"/>
    </location>
</feature>
<feature type="transmembrane region" description="Helical" evidence="10">
    <location>
        <begin position="145"/>
        <end position="164"/>
    </location>
</feature>
<sequence length="600" mass="67722">MADAVKEIAARQPPDVGTTASKPKPKAPRKQPEPMEPIIAFYIFFAVHLVAALYSPIQDCDEAYNYWEPTHYLNHGYGMQTWEYSPEYAIRSWTYAGLHSIVVLFSHLLPVGNTKTFEFYFVRVILGFTCAFSEARLFAKISKTLNPRIAILFLVITVSSPGMFHASVAYLPSSFAMYTTINGLAAFMDWRGGLRTAQGIMWFGIGAVIGWPFSGVLVLPFIFEEILLATMTDSVFDMARRFLDGTVRSLIALTLQVCIDTFFYKTITCVPWNIVAYNIFSGPGKGPNIYGTEPWDFYIRNLLINFNLWFILALLAYPLVLLQHTIRGGSSKQTLLRSLTFVTPFYLWLAIFTIQPHKEERFMYPAYPLLAFNAAMSLHAILTYLGSTDPRDIVSKIPARVKLIVVSFFVLGAIDLGVLRALGMVTAYSAPLKVYKPLQQPGVALPGDTVCFGKEWYRFPSSFFLPNGTRAKFVKSAFTGLLPGEFSEANVGFGFFPGAWLVPSGMNDENREDPGKYIDIEYCKFMVDAYFPNSTASKLEPDYVLDTETWETLACEPFLDTARTGTLGRLLWVPDWPSIPGQYRRKWGQYCLLRRRESPI</sequence>
<accession>A0ABQ9P360</accession>
<feature type="transmembrane region" description="Helical" evidence="10">
    <location>
        <begin position="405"/>
        <end position="430"/>
    </location>
</feature>
<keyword evidence="9 10" id="KW-0472">Membrane</keyword>
<keyword evidence="5 12" id="KW-0808">Transferase</keyword>
<dbReference type="GO" id="GO:0050103">
    <property type="term" value="F:dextrin dextranase activity"/>
    <property type="evidence" value="ECO:0007669"/>
    <property type="project" value="UniProtKB-EC"/>
</dbReference>
<evidence type="ECO:0000256" key="1">
    <source>
        <dbReference type="ARBA" id="ARBA00004477"/>
    </source>
</evidence>
<dbReference type="PANTHER" id="PTHR22760">
    <property type="entry name" value="GLYCOSYLTRANSFERASE"/>
    <property type="match status" value="1"/>
</dbReference>
<dbReference type="Proteomes" id="UP001172684">
    <property type="component" value="Unassembled WGS sequence"/>
</dbReference>
<evidence type="ECO:0000256" key="5">
    <source>
        <dbReference type="ARBA" id="ARBA00022679"/>
    </source>
</evidence>
<evidence type="ECO:0000256" key="10">
    <source>
        <dbReference type="RuleBase" id="RU363075"/>
    </source>
</evidence>
<comment type="similarity">
    <text evidence="3 10">Belongs to the glycosyltransferase 22 family.</text>
</comment>
<dbReference type="EC" id="2.4.1.-" evidence="10"/>
<comment type="subcellular location">
    <subcellularLocation>
        <location evidence="1 10">Endoplasmic reticulum membrane</location>
        <topology evidence="1 10">Multi-pass membrane protein</topology>
    </subcellularLocation>
</comment>
<feature type="transmembrane region" description="Helical" evidence="10">
    <location>
        <begin position="302"/>
        <end position="322"/>
    </location>
</feature>
<evidence type="ECO:0000256" key="8">
    <source>
        <dbReference type="ARBA" id="ARBA00022989"/>
    </source>
</evidence>
<organism evidence="12 13">
    <name type="scientific">Coniosporium apollinis</name>
    <dbReference type="NCBI Taxonomy" id="61459"/>
    <lineage>
        <taxon>Eukaryota</taxon>
        <taxon>Fungi</taxon>
        <taxon>Dikarya</taxon>
        <taxon>Ascomycota</taxon>
        <taxon>Pezizomycotina</taxon>
        <taxon>Dothideomycetes</taxon>
        <taxon>Dothideomycetes incertae sedis</taxon>
        <taxon>Coniosporium</taxon>
    </lineage>
</organism>
<comment type="caution">
    <text evidence="12">The sequence shown here is derived from an EMBL/GenBank/DDBJ whole genome shotgun (WGS) entry which is preliminary data.</text>
</comment>
<keyword evidence="6 10" id="KW-0812">Transmembrane</keyword>
<feature type="transmembrane region" description="Helical" evidence="10">
    <location>
        <begin position="39"/>
        <end position="57"/>
    </location>
</feature>
<gene>
    <name evidence="12" type="primary">ALG9</name>
    <name evidence="12" type="ORF">H2201_001947</name>
</gene>
<keyword evidence="4 10" id="KW-0328">Glycosyltransferase</keyword>
<evidence type="ECO:0000256" key="11">
    <source>
        <dbReference type="SAM" id="MobiDB-lite"/>
    </source>
</evidence>
<evidence type="ECO:0000313" key="13">
    <source>
        <dbReference type="Proteomes" id="UP001172684"/>
    </source>
</evidence>
<evidence type="ECO:0000256" key="4">
    <source>
        <dbReference type="ARBA" id="ARBA00022676"/>
    </source>
</evidence>